<keyword evidence="2" id="KW-0472">Membrane</keyword>
<feature type="domain" description="Band 7" evidence="3">
    <location>
        <begin position="28"/>
        <end position="186"/>
    </location>
</feature>
<keyword evidence="2" id="KW-1133">Transmembrane helix</keyword>
<dbReference type="GO" id="GO:0098552">
    <property type="term" value="C:side of membrane"/>
    <property type="evidence" value="ECO:0007669"/>
    <property type="project" value="UniProtKB-ARBA"/>
</dbReference>
<dbReference type="InterPro" id="IPR001107">
    <property type="entry name" value="Band_7"/>
</dbReference>
<dbReference type="EMBL" id="UINC01075694">
    <property type="protein sequence ID" value="SVC14132.1"/>
    <property type="molecule type" value="Genomic_DNA"/>
</dbReference>
<sequence>MDAVVATNYALWTISILFLLLAILTVYKGVQVVPQRQVFLVERFGKYQRTLQAGLNLVIPFLDKVAFKEDILERQLDQQIISVITQDNVEIKLKTIIFLRIVDASKAFYRIRNYSSAIENAATSIVRSTGGELQLDEIQTSREKLNETIKSELAKAAEIWGIEITRTEIVDVVVDESTRKAQRKQLDAERDKRKTIAEAEADKRSQELIADAELYAAQKKAEGIRAIAEAEAYQTEIIAKAILNKGEPAINFEILKRQIEGLSQIASSGNTKTLIIPTEITGILGSLKTIMEGIDLSGEKLK</sequence>
<evidence type="ECO:0000259" key="3">
    <source>
        <dbReference type="SMART" id="SM00244"/>
    </source>
</evidence>
<comment type="similarity">
    <text evidence="1">Belongs to the band 7/mec-2 family.</text>
</comment>
<dbReference type="InterPro" id="IPR050710">
    <property type="entry name" value="Band7/mec-2_domain"/>
</dbReference>
<organism evidence="4">
    <name type="scientific">marine metagenome</name>
    <dbReference type="NCBI Taxonomy" id="408172"/>
    <lineage>
        <taxon>unclassified sequences</taxon>
        <taxon>metagenomes</taxon>
        <taxon>ecological metagenomes</taxon>
    </lineage>
</organism>
<dbReference type="CDD" id="cd08829">
    <property type="entry name" value="SPFH_paraslipin"/>
    <property type="match status" value="1"/>
</dbReference>
<name>A0A382JS18_9ZZZZ</name>
<dbReference type="GO" id="GO:0005886">
    <property type="term" value="C:plasma membrane"/>
    <property type="evidence" value="ECO:0007669"/>
    <property type="project" value="UniProtKB-ARBA"/>
</dbReference>
<accession>A0A382JS18</accession>
<dbReference type="AlphaFoldDB" id="A0A382JS18"/>
<dbReference type="Pfam" id="PF01145">
    <property type="entry name" value="Band_7"/>
    <property type="match status" value="1"/>
</dbReference>
<dbReference type="SUPFAM" id="SSF117892">
    <property type="entry name" value="Band 7/SPFH domain"/>
    <property type="match status" value="1"/>
</dbReference>
<evidence type="ECO:0000256" key="1">
    <source>
        <dbReference type="ARBA" id="ARBA00008164"/>
    </source>
</evidence>
<evidence type="ECO:0000313" key="4">
    <source>
        <dbReference type="EMBL" id="SVC14132.1"/>
    </source>
</evidence>
<feature type="transmembrane region" description="Helical" evidence="2">
    <location>
        <begin position="6"/>
        <end position="27"/>
    </location>
</feature>
<dbReference type="PRINTS" id="PR00721">
    <property type="entry name" value="STOMATIN"/>
</dbReference>
<protein>
    <recommendedName>
        <fullName evidence="3">Band 7 domain-containing protein</fullName>
    </recommendedName>
</protein>
<dbReference type="PANTHER" id="PTHR43327:SF10">
    <property type="entry name" value="STOMATIN-LIKE PROTEIN 2, MITOCHONDRIAL"/>
    <property type="match status" value="1"/>
</dbReference>
<gene>
    <name evidence="4" type="ORF">METZ01_LOCUS266986</name>
</gene>
<dbReference type="Gene3D" id="3.30.479.30">
    <property type="entry name" value="Band 7 domain"/>
    <property type="match status" value="1"/>
</dbReference>
<reference evidence="4" key="1">
    <citation type="submission" date="2018-05" db="EMBL/GenBank/DDBJ databases">
        <authorList>
            <person name="Lanie J.A."/>
            <person name="Ng W.-L."/>
            <person name="Kazmierczak K.M."/>
            <person name="Andrzejewski T.M."/>
            <person name="Davidsen T.M."/>
            <person name="Wayne K.J."/>
            <person name="Tettelin H."/>
            <person name="Glass J.I."/>
            <person name="Rusch D."/>
            <person name="Podicherti R."/>
            <person name="Tsui H.-C.T."/>
            <person name="Winkler M.E."/>
        </authorList>
    </citation>
    <scope>NUCLEOTIDE SEQUENCE</scope>
</reference>
<dbReference type="InterPro" id="IPR036013">
    <property type="entry name" value="Band_7/SPFH_dom_sf"/>
</dbReference>
<dbReference type="PANTHER" id="PTHR43327">
    <property type="entry name" value="STOMATIN-LIKE PROTEIN 2, MITOCHONDRIAL"/>
    <property type="match status" value="1"/>
</dbReference>
<dbReference type="SMART" id="SM00244">
    <property type="entry name" value="PHB"/>
    <property type="match status" value="1"/>
</dbReference>
<evidence type="ECO:0000256" key="2">
    <source>
        <dbReference type="SAM" id="Phobius"/>
    </source>
</evidence>
<dbReference type="FunFam" id="3.30.479.30:FF:000004">
    <property type="entry name" value="Putative membrane protease family, stomatin"/>
    <property type="match status" value="1"/>
</dbReference>
<proteinExistence type="inferred from homology"/>
<dbReference type="InterPro" id="IPR001972">
    <property type="entry name" value="Stomatin_HflK_fam"/>
</dbReference>
<keyword evidence="2" id="KW-0812">Transmembrane</keyword>